<dbReference type="InterPro" id="IPR013320">
    <property type="entry name" value="ConA-like_dom_sf"/>
</dbReference>
<comment type="subcellular location">
    <subcellularLocation>
        <location evidence="3">Secreted</location>
    </subcellularLocation>
</comment>
<dbReference type="EC" id="3.2.1.8" evidence="6 14"/>
<evidence type="ECO:0000256" key="16">
    <source>
        <dbReference type="SAM" id="SignalP"/>
    </source>
</evidence>
<dbReference type="STRING" id="41047.A0A397H6V3"/>
<dbReference type="InterPro" id="IPR018208">
    <property type="entry name" value="GH11_AS_1"/>
</dbReference>
<evidence type="ECO:0000256" key="12">
    <source>
        <dbReference type="ARBA" id="ARBA00023295"/>
    </source>
</evidence>
<dbReference type="PRINTS" id="PR00911">
    <property type="entry name" value="GLHYDRLASE11"/>
</dbReference>
<dbReference type="Gene3D" id="2.60.120.180">
    <property type="match status" value="1"/>
</dbReference>
<dbReference type="PANTHER" id="PTHR46828">
    <property type="entry name" value="ENDO-1,4-BETA-XYLANASE A-RELATED"/>
    <property type="match status" value="1"/>
</dbReference>
<evidence type="ECO:0000256" key="10">
    <source>
        <dbReference type="ARBA" id="ARBA00022801"/>
    </source>
</evidence>
<dbReference type="PROSITE" id="PS00776">
    <property type="entry name" value="GH11_1"/>
    <property type="match status" value="1"/>
</dbReference>
<dbReference type="AlphaFoldDB" id="A0A397H6V3"/>
<feature type="chain" id="PRO_5017459704" description="Endo-1,4-beta-xylanase" evidence="16">
    <location>
        <begin position="20"/>
        <end position="221"/>
    </location>
</feature>
<evidence type="ECO:0000256" key="13">
    <source>
        <dbReference type="ARBA" id="ARBA00023326"/>
    </source>
</evidence>
<dbReference type="PROSITE" id="PS00777">
    <property type="entry name" value="GH11_2"/>
    <property type="match status" value="1"/>
</dbReference>
<evidence type="ECO:0000256" key="3">
    <source>
        <dbReference type="ARBA" id="ARBA00004613"/>
    </source>
</evidence>
<evidence type="ECO:0000313" key="18">
    <source>
        <dbReference type="EMBL" id="RHZ57386.1"/>
    </source>
</evidence>
<keyword evidence="7" id="KW-0964">Secreted</keyword>
<comment type="caution">
    <text evidence="18">The sequence shown here is derived from an EMBL/GenBank/DDBJ whole genome shotgun (WGS) entry which is preliminary data.</text>
</comment>
<feature type="signal peptide" evidence="16">
    <location>
        <begin position="1"/>
        <end position="19"/>
    </location>
</feature>
<dbReference type="FunFam" id="2.60.120.180:FF:000001">
    <property type="entry name" value="Endo-1,4-beta-xylanase"/>
    <property type="match status" value="1"/>
</dbReference>
<keyword evidence="11 14" id="KW-0119">Carbohydrate metabolism</keyword>
<comment type="similarity">
    <text evidence="5 14 15">Belongs to the glycosyl hydrolase 11 (cellulase G) family.</text>
</comment>
<dbReference type="InterPro" id="IPR033119">
    <property type="entry name" value="GH11_AS_2"/>
</dbReference>
<dbReference type="VEuPathDB" id="FungiDB:CDV56_100752"/>
<keyword evidence="9 16" id="KW-0732">Signal</keyword>
<dbReference type="PANTHER" id="PTHR46828:SF2">
    <property type="entry name" value="ENDO-1,4-BETA-XYLANASE A-RELATED"/>
    <property type="match status" value="1"/>
</dbReference>
<feature type="active site" description="Proton donor" evidence="14">
    <location>
        <position position="208"/>
    </location>
</feature>
<evidence type="ECO:0000256" key="8">
    <source>
        <dbReference type="ARBA" id="ARBA00022651"/>
    </source>
</evidence>
<evidence type="ECO:0000256" key="2">
    <source>
        <dbReference type="ARBA" id="ARBA00002059"/>
    </source>
</evidence>
<dbReference type="GO" id="GO:0031176">
    <property type="term" value="F:endo-1,4-beta-xylanase activity"/>
    <property type="evidence" value="ECO:0007669"/>
    <property type="project" value="UniProtKB-UniRule"/>
</dbReference>
<protein>
    <recommendedName>
        <fullName evidence="6 14">Endo-1,4-beta-xylanase</fullName>
        <ecNumber evidence="6 14">3.2.1.8</ecNumber>
    </recommendedName>
</protein>
<proteinExistence type="inferred from homology"/>
<keyword evidence="13 14" id="KW-0624">Polysaccharide degradation</keyword>
<feature type="active site" description="Nucleophile" evidence="14">
    <location>
        <position position="117"/>
    </location>
</feature>
<dbReference type="GO" id="GO:0045493">
    <property type="term" value="P:xylan catabolic process"/>
    <property type="evidence" value="ECO:0007669"/>
    <property type="project" value="UniProtKB-UniRule"/>
</dbReference>
<evidence type="ECO:0000256" key="11">
    <source>
        <dbReference type="ARBA" id="ARBA00023277"/>
    </source>
</evidence>
<dbReference type="InterPro" id="IPR013319">
    <property type="entry name" value="GH11/12"/>
</dbReference>
<evidence type="ECO:0000256" key="9">
    <source>
        <dbReference type="ARBA" id="ARBA00022729"/>
    </source>
</evidence>
<organism evidence="18 19">
    <name type="scientific">Aspergillus thermomutatus</name>
    <name type="common">Neosartorya pseudofischeri</name>
    <dbReference type="NCBI Taxonomy" id="41047"/>
    <lineage>
        <taxon>Eukaryota</taxon>
        <taxon>Fungi</taxon>
        <taxon>Dikarya</taxon>
        <taxon>Ascomycota</taxon>
        <taxon>Pezizomycotina</taxon>
        <taxon>Eurotiomycetes</taxon>
        <taxon>Eurotiomycetidae</taxon>
        <taxon>Eurotiales</taxon>
        <taxon>Aspergillaceae</taxon>
        <taxon>Aspergillus</taxon>
        <taxon>Aspergillus subgen. Fumigati</taxon>
    </lineage>
</organism>
<evidence type="ECO:0000259" key="17">
    <source>
        <dbReference type="PROSITE" id="PS51761"/>
    </source>
</evidence>
<sequence>MVSFSSLALALSTVAGVLAAPGSEKYVELAKRQLTTSQTGTNNGYYYSFWTDGGGEVTYTNGNGGEYSVDWTNCGNFVAGKGWNPASAETVTYSGTWTPSGNSYLSVYGWTTSPLVEYYIVESYGSYNPSTGATLLGSVESDDGTYNIYKTTRENAPSIEGTATFNQYWSVRTSNRVGGTVTTQNHFDAWAKAGLELGDFNYMIVATEGYQSSGSATITVS</sequence>
<comment type="pathway">
    <text evidence="4 14 15">Glycan degradation; xylan degradation.</text>
</comment>
<evidence type="ECO:0000256" key="15">
    <source>
        <dbReference type="RuleBase" id="RU362015"/>
    </source>
</evidence>
<dbReference type="GeneID" id="38122726"/>
<keyword evidence="10 14" id="KW-0378">Hydrolase</keyword>
<dbReference type="SUPFAM" id="SSF49899">
    <property type="entry name" value="Concanavalin A-like lectins/glucanases"/>
    <property type="match status" value="1"/>
</dbReference>
<dbReference type="RefSeq" id="XP_026615018.1">
    <property type="nucleotide sequence ID" value="XM_026754371.1"/>
</dbReference>
<evidence type="ECO:0000256" key="7">
    <source>
        <dbReference type="ARBA" id="ARBA00022525"/>
    </source>
</evidence>
<dbReference type="EMBL" id="NKHU02000079">
    <property type="protein sequence ID" value="RHZ57386.1"/>
    <property type="molecule type" value="Genomic_DNA"/>
</dbReference>
<feature type="domain" description="GH11" evidence="17">
    <location>
        <begin position="33"/>
        <end position="221"/>
    </location>
</feature>
<reference evidence="18" key="1">
    <citation type="submission" date="2018-08" db="EMBL/GenBank/DDBJ databases">
        <title>Draft genome sequence of azole-resistant Aspergillus thermomutatus (Neosartorya pseudofischeri) strain HMR AF 39, isolated from a human nasal aspirate.</title>
        <authorList>
            <person name="Parent-Michaud M."/>
            <person name="Dufresne P.J."/>
            <person name="Fournier E."/>
            <person name="Martineau C."/>
            <person name="Moreira S."/>
            <person name="Perkins V."/>
            <person name="De Repentigny L."/>
            <person name="Dufresne S.F."/>
        </authorList>
    </citation>
    <scope>NUCLEOTIDE SEQUENCE [LARGE SCALE GENOMIC DNA]</scope>
    <source>
        <strain evidence="18">HMR AF 39</strain>
    </source>
</reference>
<accession>A0A397H6V3</accession>
<evidence type="ECO:0000256" key="4">
    <source>
        <dbReference type="ARBA" id="ARBA00004851"/>
    </source>
</evidence>
<dbReference type="InterPro" id="IPR033123">
    <property type="entry name" value="GH11_dom"/>
</dbReference>
<dbReference type="InterPro" id="IPR001137">
    <property type="entry name" value="Glyco_hydro_11"/>
</dbReference>
<evidence type="ECO:0000256" key="6">
    <source>
        <dbReference type="ARBA" id="ARBA00012590"/>
    </source>
</evidence>
<evidence type="ECO:0000256" key="1">
    <source>
        <dbReference type="ARBA" id="ARBA00000681"/>
    </source>
</evidence>
<keyword evidence="12 14" id="KW-0326">Glycosidase</keyword>
<dbReference type="Pfam" id="PF00457">
    <property type="entry name" value="Glyco_hydro_11"/>
    <property type="match status" value="1"/>
</dbReference>
<dbReference type="OrthoDB" id="2115822at2759"/>
<gene>
    <name evidence="18" type="ORF">CDV56_100752</name>
</gene>
<evidence type="ECO:0000256" key="14">
    <source>
        <dbReference type="PROSITE-ProRule" id="PRU01097"/>
    </source>
</evidence>
<comment type="function">
    <text evidence="2">Endo-1,4-beta-xylanase involved in the hydrolysis of xylan, a major structural heterogeneous polysaccharide found in plant biomass representing the second most abundant polysaccharide in the biosphere, after cellulose.</text>
</comment>
<name>A0A397H6V3_ASPTH</name>
<keyword evidence="19" id="KW-1185">Reference proteome</keyword>
<comment type="catalytic activity">
    <reaction evidence="1 14 15">
        <text>Endohydrolysis of (1-&gt;4)-beta-D-xylosidic linkages in xylans.</text>
        <dbReference type="EC" id="3.2.1.8"/>
    </reaction>
</comment>
<dbReference type="UniPathway" id="UPA00114"/>
<keyword evidence="8 14" id="KW-0858">Xylan degradation</keyword>
<dbReference type="GO" id="GO:0005576">
    <property type="term" value="C:extracellular region"/>
    <property type="evidence" value="ECO:0007669"/>
    <property type="project" value="UniProtKB-SubCell"/>
</dbReference>
<dbReference type="PROSITE" id="PS51761">
    <property type="entry name" value="GH11_3"/>
    <property type="match status" value="1"/>
</dbReference>
<dbReference type="Proteomes" id="UP000215305">
    <property type="component" value="Unassembled WGS sequence"/>
</dbReference>
<evidence type="ECO:0000256" key="5">
    <source>
        <dbReference type="ARBA" id="ARBA00007792"/>
    </source>
</evidence>
<evidence type="ECO:0000313" key="19">
    <source>
        <dbReference type="Proteomes" id="UP000215305"/>
    </source>
</evidence>